<evidence type="ECO:0000313" key="2">
    <source>
        <dbReference type="Proteomes" id="UP000245535"/>
    </source>
</evidence>
<dbReference type="EMBL" id="QGDO01000002">
    <property type="protein sequence ID" value="PWJ43078.1"/>
    <property type="molecule type" value="Genomic_DNA"/>
</dbReference>
<accession>A0A315ZE29</accession>
<organism evidence="1 2">
    <name type="scientific">Sediminitomix flava</name>
    <dbReference type="NCBI Taxonomy" id="379075"/>
    <lineage>
        <taxon>Bacteria</taxon>
        <taxon>Pseudomonadati</taxon>
        <taxon>Bacteroidota</taxon>
        <taxon>Cytophagia</taxon>
        <taxon>Cytophagales</taxon>
        <taxon>Flammeovirgaceae</taxon>
        <taxon>Sediminitomix</taxon>
    </lineage>
</organism>
<proteinExistence type="predicted"/>
<protein>
    <submittedName>
        <fullName evidence="1">Uncharacterized protein</fullName>
    </submittedName>
</protein>
<gene>
    <name evidence="1" type="ORF">BC781_102626</name>
</gene>
<keyword evidence="2" id="KW-1185">Reference proteome</keyword>
<dbReference type="Proteomes" id="UP000245535">
    <property type="component" value="Unassembled WGS sequence"/>
</dbReference>
<dbReference type="AlphaFoldDB" id="A0A315ZE29"/>
<comment type="caution">
    <text evidence="1">The sequence shown here is derived from an EMBL/GenBank/DDBJ whole genome shotgun (WGS) entry which is preliminary data.</text>
</comment>
<name>A0A315ZE29_SEDFL</name>
<sequence>MHQNTGHHSLWLEVFNDKINTKKKGLNRKFKPYFFDINESQFDAIGEKRVKPNSPFKL</sequence>
<reference evidence="1 2" key="1">
    <citation type="submission" date="2018-03" db="EMBL/GenBank/DDBJ databases">
        <title>Genomic Encyclopedia of Archaeal and Bacterial Type Strains, Phase II (KMG-II): from individual species to whole genera.</title>
        <authorList>
            <person name="Goeker M."/>
        </authorList>
    </citation>
    <scope>NUCLEOTIDE SEQUENCE [LARGE SCALE GENOMIC DNA]</scope>
    <source>
        <strain evidence="1 2">DSM 28229</strain>
    </source>
</reference>
<evidence type="ECO:0000313" key="1">
    <source>
        <dbReference type="EMBL" id="PWJ43078.1"/>
    </source>
</evidence>